<dbReference type="PANTHER" id="PTHR36978">
    <property type="entry name" value="P-LOOP CONTAINING NUCLEOTIDE TRIPHOSPHATE HYDROLASE"/>
    <property type="match status" value="1"/>
</dbReference>
<evidence type="ECO:0000313" key="1">
    <source>
        <dbReference type="EMBL" id="KAL1599154.1"/>
    </source>
</evidence>
<name>A0ABR3R405_9PLEO</name>
<dbReference type="PANTHER" id="PTHR36978:SF3">
    <property type="entry name" value="P-LOOP CONTAINING NUCLEOSIDE TRIPHOSPHATE HYDROLASE PROTEIN"/>
    <property type="match status" value="1"/>
</dbReference>
<proteinExistence type="predicted"/>
<dbReference type="InterPro" id="IPR027417">
    <property type="entry name" value="P-loop_NTPase"/>
</dbReference>
<dbReference type="EMBL" id="JAKIXB020000021">
    <property type="protein sequence ID" value="KAL1599154.1"/>
    <property type="molecule type" value="Genomic_DNA"/>
</dbReference>
<dbReference type="SUPFAM" id="SSF52540">
    <property type="entry name" value="P-loop containing nucleoside triphosphate hydrolases"/>
    <property type="match status" value="1"/>
</dbReference>
<keyword evidence="2" id="KW-1185">Reference proteome</keyword>
<dbReference type="Pfam" id="PF17784">
    <property type="entry name" value="Sulfotransfer_4"/>
    <property type="match status" value="1"/>
</dbReference>
<protein>
    <recommendedName>
        <fullName evidence="3">Sulfotransferase</fullName>
    </recommendedName>
</protein>
<comment type="caution">
    <text evidence="1">The sequence shown here is derived from an EMBL/GenBank/DDBJ whole genome shotgun (WGS) entry which is preliminary data.</text>
</comment>
<evidence type="ECO:0000313" key="2">
    <source>
        <dbReference type="Proteomes" id="UP001521222"/>
    </source>
</evidence>
<accession>A0ABR3R405</accession>
<dbReference type="Proteomes" id="UP001521222">
    <property type="component" value="Unassembled WGS sequence"/>
</dbReference>
<sequence length="163" mass="17579">MGAQSSIPKPGTTIQVIDRGLPRTGTASFSAALSILLNAPIYYGGTQATLGPPFQNQFWVSLLSNRPPQIPSDTYFINNILKTRLNGYSAVTDSPCNGLIPELLDLYPKAVVICTLRDPDAWVRSKETVSSAALLCLRALLDTRELCFMVSLSLRCDSIGSGT</sequence>
<dbReference type="InterPro" id="IPR040632">
    <property type="entry name" value="Sulfotransfer_4"/>
</dbReference>
<evidence type="ECO:0008006" key="3">
    <source>
        <dbReference type="Google" id="ProtNLM"/>
    </source>
</evidence>
<gene>
    <name evidence="1" type="ORF">SLS59_006606</name>
</gene>
<dbReference type="Gene3D" id="3.40.50.300">
    <property type="entry name" value="P-loop containing nucleotide triphosphate hydrolases"/>
    <property type="match status" value="1"/>
</dbReference>
<reference evidence="1 2" key="1">
    <citation type="submission" date="2024-02" db="EMBL/GenBank/DDBJ databases">
        <title>De novo assembly and annotation of 12 fungi associated with fruit tree decline syndrome in Ontario, Canada.</title>
        <authorList>
            <person name="Sulman M."/>
            <person name="Ellouze W."/>
            <person name="Ilyukhin E."/>
        </authorList>
    </citation>
    <scope>NUCLEOTIDE SEQUENCE [LARGE SCALE GENOMIC DNA]</scope>
    <source>
        <strain evidence="1 2">M97-236</strain>
    </source>
</reference>
<organism evidence="1 2">
    <name type="scientific">Nothophoma quercina</name>
    <dbReference type="NCBI Taxonomy" id="749835"/>
    <lineage>
        <taxon>Eukaryota</taxon>
        <taxon>Fungi</taxon>
        <taxon>Dikarya</taxon>
        <taxon>Ascomycota</taxon>
        <taxon>Pezizomycotina</taxon>
        <taxon>Dothideomycetes</taxon>
        <taxon>Pleosporomycetidae</taxon>
        <taxon>Pleosporales</taxon>
        <taxon>Pleosporineae</taxon>
        <taxon>Didymellaceae</taxon>
        <taxon>Nothophoma</taxon>
    </lineage>
</organism>